<dbReference type="EMBL" id="MGHY01000025">
    <property type="protein sequence ID" value="OGM78916.1"/>
    <property type="molecule type" value="Genomic_DNA"/>
</dbReference>
<feature type="region of interest" description="Disordered" evidence="2">
    <location>
        <begin position="1"/>
        <end position="53"/>
    </location>
</feature>
<accession>A0A1F8CS58</accession>
<organism evidence="3 4">
    <name type="scientific">Candidatus Woesebacteria bacterium RIFOXYB1_FULL_38_16</name>
    <dbReference type="NCBI Taxonomy" id="1802538"/>
    <lineage>
        <taxon>Bacteria</taxon>
        <taxon>Candidatus Woeseibacteriota</taxon>
    </lineage>
</organism>
<dbReference type="Proteomes" id="UP000178999">
    <property type="component" value="Unassembled WGS sequence"/>
</dbReference>
<gene>
    <name evidence="3" type="ORF">A2382_03420</name>
</gene>
<dbReference type="AlphaFoldDB" id="A0A1F8CS58"/>
<feature type="region of interest" description="Disordered" evidence="2">
    <location>
        <begin position="145"/>
        <end position="169"/>
    </location>
</feature>
<evidence type="ECO:0000313" key="3">
    <source>
        <dbReference type="EMBL" id="OGM78916.1"/>
    </source>
</evidence>
<reference evidence="3 4" key="1">
    <citation type="journal article" date="2016" name="Nat. Commun.">
        <title>Thousands of microbial genomes shed light on interconnected biogeochemical processes in an aquifer system.</title>
        <authorList>
            <person name="Anantharaman K."/>
            <person name="Brown C.T."/>
            <person name="Hug L.A."/>
            <person name="Sharon I."/>
            <person name="Castelle C.J."/>
            <person name="Probst A.J."/>
            <person name="Thomas B.C."/>
            <person name="Singh A."/>
            <person name="Wilkins M.J."/>
            <person name="Karaoz U."/>
            <person name="Brodie E.L."/>
            <person name="Williams K.H."/>
            <person name="Hubbard S.S."/>
            <person name="Banfield J.F."/>
        </authorList>
    </citation>
    <scope>NUCLEOTIDE SEQUENCE [LARGE SCALE GENOMIC DNA]</scope>
</reference>
<comment type="caution">
    <text evidence="3">The sequence shown here is derived from an EMBL/GenBank/DDBJ whole genome shotgun (WGS) entry which is preliminary data.</text>
</comment>
<protein>
    <submittedName>
        <fullName evidence="3">Uncharacterized protein</fullName>
    </submittedName>
</protein>
<keyword evidence="1" id="KW-0175">Coiled coil</keyword>
<feature type="compositionally biased region" description="Basic and acidic residues" evidence="2">
    <location>
        <begin position="32"/>
        <end position="47"/>
    </location>
</feature>
<dbReference type="STRING" id="1802538.A2382_03420"/>
<evidence type="ECO:0000313" key="4">
    <source>
        <dbReference type="Proteomes" id="UP000178999"/>
    </source>
</evidence>
<feature type="coiled-coil region" evidence="1">
    <location>
        <begin position="63"/>
        <end position="90"/>
    </location>
</feature>
<evidence type="ECO:0000256" key="1">
    <source>
        <dbReference type="SAM" id="Coils"/>
    </source>
</evidence>
<proteinExistence type="predicted"/>
<feature type="compositionally biased region" description="Basic and acidic residues" evidence="2">
    <location>
        <begin position="1"/>
        <end position="23"/>
    </location>
</feature>
<name>A0A1F8CS58_9BACT</name>
<evidence type="ECO:0000256" key="2">
    <source>
        <dbReference type="SAM" id="MobiDB-lite"/>
    </source>
</evidence>
<sequence length="192" mass="21865">MSEDKEPSFLEMSKRDQDLRREASLPTSGLPDKTKTAKEKVDPEAKTMPDNIMEEWKKAQGIAPKEENVMKEWEQNIEDVKKEFHEAETSPGQEAKVALAETKASVLPPDEIRIPVQTDFETKPRQVETRVAVKVPQIIRPPEMQGVSATAAARAAEQRSDTVPGRKAGFRTELRETTLFNWDKLNRLLRRK</sequence>